<dbReference type="AlphaFoldDB" id="A0A0C1Y0K0"/>
<dbReference type="Proteomes" id="UP000031572">
    <property type="component" value="Unassembled WGS sequence"/>
</dbReference>
<feature type="region of interest" description="Disordered" evidence="1">
    <location>
        <begin position="428"/>
        <end position="451"/>
    </location>
</feature>
<dbReference type="PROSITE" id="PS51257">
    <property type="entry name" value="PROKAR_LIPOPROTEIN"/>
    <property type="match status" value="1"/>
</dbReference>
<gene>
    <name evidence="2" type="ORF">TSA66_06700</name>
</gene>
<evidence type="ECO:0008006" key="4">
    <source>
        <dbReference type="Google" id="ProtNLM"/>
    </source>
</evidence>
<organism evidence="2 3">
    <name type="scientific">Noviherbaspirillum autotrophicum</name>
    <dbReference type="NCBI Taxonomy" id="709839"/>
    <lineage>
        <taxon>Bacteria</taxon>
        <taxon>Pseudomonadati</taxon>
        <taxon>Pseudomonadota</taxon>
        <taxon>Betaproteobacteria</taxon>
        <taxon>Burkholderiales</taxon>
        <taxon>Oxalobacteraceae</taxon>
        <taxon>Noviherbaspirillum</taxon>
    </lineage>
</organism>
<reference evidence="2 3" key="1">
    <citation type="submission" date="2014-12" db="EMBL/GenBank/DDBJ databases">
        <title>Denitrispirillum autotrophicum gen. nov., sp. nov., Denitrifying, Facultatively Autotrophic Bacteria Isolated from Rice Paddy Soil.</title>
        <authorList>
            <person name="Ishii S."/>
            <person name="Ashida N."/>
            <person name="Ohno H."/>
            <person name="Otsuka S."/>
            <person name="Yokota A."/>
            <person name="Senoo K."/>
        </authorList>
    </citation>
    <scope>NUCLEOTIDE SEQUENCE [LARGE SCALE GENOMIC DNA]</scope>
    <source>
        <strain evidence="2 3">TSA66</strain>
    </source>
</reference>
<proteinExistence type="predicted"/>
<name>A0A0C1Y0K0_9BURK</name>
<evidence type="ECO:0000313" key="2">
    <source>
        <dbReference type="EMBL" id="KIF80573.1"/>
    </source>
</evidence>
<dbReference type="EMBL" id="JWJG01000028">
    <property type="protein sequence ID" value="KIF80573.1"/>
    <property type="molecule type" value="Genomic_DNA"/>
</dbReference>
<evidence type="ECO:0000256" key="1">
    <source>
        <dbReference type="SAM" id="MobiDB-lite"/>
    </source>
</evidence>
<dbReference type="STRING" id="709839.TSA66_06700"/>
<evidence type="ECO:0000313" key="3">
    <source>
        <dbReference type="Proteomes" id="UP000031572"/>
    </source>
</evidence>
<comment type="caution">
    <text evidence="2">The sequence shown here is derived from an EMBL/GenBank/DDBJ whole genome shotgun (WGS) entry which is preliminary data.</text>
</comment>
<protein>
    <recommendedName>
        <fullName evidence="4">Lipoprotein</fullName>
    </recommendedName>
</protein>
<keyword evidence="3" id="KW-1185">Reference proteome</keyword>
<sequence length="451" mass="47498">MRAASVAAAIVFMSGCAGPKYTVDDGSPVDEKLLAAIRIYGQGHQATRPAIVKTAQLNDKDCDKQWELPFVVASSYDLPREKKIAWMRGLAVDERLSVIAAAPECGLAPGDKIEQVHGYQRENTQKMLIELIERRDSGSPFELKLSDGRVVKVAPVEVCRGHFQIAPPEGGPAQDYHWLQSTHPLSAFSPRLTPDEALWSVLWTQGLSEEAGARMKVYHYGLKVVKTGMTIASVASFVSGVGAAAQAANAAANAAATSAASAAGNAAAQAAAQAAAKALAQQMADNARQSAINAAQKLLRQQAQEVALNSVKAAAIFKDSLSGISWVAGTGFYMADKWAFDRMEALGADPMAAFTLHYKLASSSLSQNAFVFDEERLKLISEMAQKKGLAEKVKLALAGEDPDAPPAVTGAIADAGTTELRSLDDAPVAQQAQEGAVAHTEAVPPMTAAGS</sequence>
<accession>A0A0C1Y0K0</accession>